<evidence type="ECO:0000313" key="3">
    <source>
        <dbReference type="Proteomes" id="UP000199663"/>
    </source>
</evidence>
<dbReference type="SUPFAM" id="SSF46955">
    <property type="entry name" value="Putative DNA-binding domain"/>
    <property type="match status" value="1"/>
</dbReference>
<evidence type="ECO:0000313" key="2">
    <source>
        <dbReference type="EMBL" id="SDZ47164.1"/>
    </source>
</evidence>
<reference evidence="2 3" key="1">
    <citation type="submission" date="2016-10" db="EMBL/GenBank/DDBJ databases">
        <authorList>
            <person name="Varghese N."/>
            <person name="Submissions S."/>
        </authorList>
    </citation>
    <scope>NUCLEOTIDE SEQUENCE [LARGE SCALE GENOMIC DNA]</scope>
    <source>
        <strain evidence="2 3">DSM 17997</strain>
    </source>
</reference>
<proteinExistence type="predicted"/>
<dbReference type="Proteomes" id="UP000199663">
    <property type="component" value="Unassembled WGS sequence"/>
</dbReference>
<accession>A0A1H3TAC4</accession>
<organism evidence="2 3">
    <name type="scientific">Rhodonellum ikkaensis</name>
    <dbReference type="NCBI Taxonomy" id="336829"/>
    <lineage>
        <taxon>Bacteria</taxon>
        <taxon>Pseudomonadati</taxon>
        <taxon>Bacteroidota</taxon>
        <taxon>Cytophagia</taxon>
        <taxon>Cytophagales</taxon>
        <taxon>Cytophagaceae</taxon>
        <taxon>Rhodonellum</taxon>
    </lineage>
</organism>
<dbReference type="RefSeq" id="WP_019599701.1">
    <property type="nucleotide sequence ID" value="NZ_FNQC01000016.1"/>
</dbReference>
<evidence type="ECO:0000259" key="1">
    <source>
        <dbReference type="Pfam" id="PF12728"/>
    </source>
</evidence>
<gene>
    <name evidence="2" type="ORF">SAMN05444412_11625</name>
</gene>
<dbReference type="InterPro" id="IPR041657">
    <property type="entry name" value="HTH_17"/>
</dbReference>
<dbReference type="EMBL" id="FNQC01000016">
    <property type="protein sequence ID" value="SDZ47164.1"/>
    <property type="molecule type" value="Genomic_DNA"/>
</dbReference>
<name>A0A1H3TAC4_9BACT</name>
<sequence length="93" mass="10700">MNDLIFSQIDKRELIDEIAEAVVSRLAPNLNPPPSSDELIQIPDAMKLLGRSRTTINNWRKEGFLKEQVINTRVYFKKSDILNAGYQKNGRQK</sequence>
<dbReference type="Pfam" id="PF12728">
    <property type="entry name" value="HTH_17"/>
    <property type="match status" value="1"/>
</dbReference>
<protein>
    <submittedName>
        <fullName evidence="2">Helix-turn-helix domain-containing protein</fullName>
    </submittedName>
</protein>
<feature type="domain" description="Helix-turn-helix" evidence="1">
    <location>
        <begin position="42"/>
        <end position="82"/>
    </location>
</feature>
<comment type="caution">
    <text evidence="2">The sequence shown here is derived from an EMBL/GenBank/DDBJ whole genome shotgun (WGS) entry which is preliminary data.</text>
</comment>
<dbReference type="InterPro" id="IPR009061">
    <property type="entry name" value="DNA-bd_dom_put_sf"/>
</dbReference>
<keyword evidence="3" id="KW-1185">Reference proteome</keyword>